<evidence type="ECO:0000256" key="6">
    <source>
        <dbReference type="ARBA" id="ARBA00012448"/>
    </source>
</evidence>
<evidence type="ECO:0000259" key="29">
    <source>
        <dbReference type="Pfam" id="PF00905"/>
    </source>
</evidence>
<dbReference type="InterPro" id="IPR001264">
    <property type="entry name" value="Glyco_trans_51"/>
</dbReference>
<dbReference type="GO" id="GO:0071555">
    <property type="term" value="P:cell wall organization"/>
    <property type="evidence" value="ECO:0007669"/>
    <property type="project" value="UniProtKB-KW"/>
</dbReference>
<keyword evidence="9" id="KW-0121">Carboxypeptidase</keyword>
<evidence type="ECO:0000313" key="32">
    <source>
        <dbReference type="Proteomes" id="UP000824130"/>
    </source>
</evidence>
<keyword evidence="15" id="KW-0133">Cell shape</keyword>
<comment type="catalytic activity">
    <reaction evidence="23">
        <text>Preferential cleavage: (Ac)2-L-Lys-D-Ala-|-D-Ala. Also transpeptidation of peptidyl-alanyl moieties that are N-acyl substituents of D-alanine.</text>
        <dbReference type="EC" id="3.4.16.4"/>
    </reaction>
</comment>
<reference evidence="31" key="1">
    <citation type="submission" date="2020-10" db="EMBL/GenBank/DDBJ databases">
        <authorList>
            <person name="Gilroy R."/>
        </authorList>
    </citation>
    <scope>NUCLEOTIDE SEQUENCE</scope>
    <source>
        <strain evidence="31">ChiSjej4B22-8349</strain>
    </source>
</reference>
<dbReference type="SUPFAM" id="SSF56601">
    <property type="entry name" value="beta-lactamase/transpeptidase-like"/>
    <property type="match status" value="1"/>
</dbReference>
<dbReference type="EMBL" id="DVOB01000110">
    <property type="protein sequence ID" value="HIU96053.1"/>
    <property type="molecule type" value="Genomic_DNA"/>
</dbReference>
<protein>
    <recommendedName>
        <fullName evidence="7">Penicillin-binding protein 1A</fullName>
        <ecNumber evidence="24">2.4.99.28</ecNumber>
        <ecNumber evidence="6">3.4.16.4</ecNumber>
    </recommendedName>
</protein>
<dbReference type="PANTHER" id="PTHR32282:SF33">
    <property type="entry name" value="PEPTIDOGLYCAN GLYCOSYLTRANSFERASE"/>
    <property type="match status" value="1"/>
</dbReference>
<keyword evidence="10" id="KW-0645">Protease</keyword>
<comment type="function">
    <text evidence="1">Cell wall formation. Synthesis of cross-linked peptidoglycan from the lipid intermediates. The enzyme has a penicillin-insensitive transglycosylase N-terminal domain (formation of linear glycan strands) and a penicillin-sensitive transpeptidase C-terminal domain (cross-linking of the peptide subunits).</text>
</comment>
<feature type="domain" description="Penicillin-binding protein transpeptidase" evidence="29">
    <location>
        <begin position="664"/>
        <end position="881"/>
    </location>
</feature>
<comment type="pathway">
    <text evidence="3">Cell wall biogenesis; peptidoglycan biosynthesis.</text>
</comment>
<dbReference type="InterPro" id="IPR023346">
    <property type="entry name" value="Lysozyme-like_dom_sf"/>
</dbReference>
<keyword evidence="22" id="KW-0961">Cell wall biogenesis/degradation</keyword>
<keyword evidence="16" id="KW-0735">Signal-anchor</keyword>
<dbReference type="GO" id="GO:0008360">
    <property type="term" value="P:regulation of cell shape"/>
    <property type="evidence" value="ECO:0007669"/>
    <property type="project" value="UniProtKB-KW"/>
</dbReference>
<dbReference type="GO" id="GO:0009002">
    <property type="term" value="F:serine-type D-Ala-D-Ala carboxypeptidase activity"/>
    <property type="evidence" value="ECO:0007669"/>
    <property type="project" value="UniProtKB-EC"/>
</dbReference>
<evidence type="ECO:0000256" key="15">
    <source>
        <dbReference type="ARBA" id="ARBA00022960"/>
    </source>
</evidence>
<evidence type="ECO:0000256" key="20">
    <source>
        <dbReference type="ARBA" id="ARBA00023251"/>
    </source>
</evidence>
<feature type="compositionally biased region" description="Low complexity" evidence="27">
    <location>
        <begin position="20"/>
        <end position="44"/>
    </location>
</feature>
<keyword evidence="18 28" id="KW-1133">Transmembrane helix</keyword>
<evidence type="ECO:0000256" key="26">
    <source>
        <dbReference type="ARBA" id="ARBA00060592"/>
    </source>
</evidence>
<dbReference type="GO" id="GO:0006508">
    <property type="term" value="P:proteolysis"/>
    <property type="evidence" value="ECO:0007669"/>
    <property type="project" value="UniProtKB-KW"/>
</dbReference>
<comment type="similarity">
    <text evidence="4">In the C-terminal section; belongs to the transpeptidase family.</text>
</comment>
<evidence type="ECO:0000256" key="12">
    <source>
        <dbReference type="ARBA" id="ARBA00022679"/>
    </source>
</evidence>
<keyword evidence="21" id="KW-0511">Multifunctional enzyme</keyword>
<evidence type="ECO:0000256" key="9">
    <source>
        <dbReference type="ARBA" id="ARBA00022645"/>
    </source>
</evidence>
<dbReference type="GO" id="GO:0046677">
    <property type="term" value="P:response to antibiotic"/>
    <property type="evidence" value="ECO:0007669"/>
    <property type="project" value="UniProtKB-KW"/>
</dbReference>
<dbReference type="Pfam" id="PF00912">
    <property type="entry name" value="Transgly"/>
    <property type="match status" value="1"/>
</dbReference>
<evidence type="ECO:0000256" key="23">
    <source>
        <dbReference type="ARBA" id="ARBA00034000"/>
    </source>
</evidence>
<dbReference type="GO" id="GO:0008658">
    <property type="term" value="F:penicillin binding"/>
    <property type="evidence" value="ECO:0007669"/>
    <property type="project" value="InterPro"/>
</dbReference>
<dbReference type="InterPro" id="IPR012338">
    <property type="entry name" value="Beta-lactam/transpept-like"/>
</dbReference>
<dbReference type="AlphaFoldDB" id="A0A9D1SUB3"/>
<evidence type="ECO:0000256" key="16">
    <source>
        <dbReference type="ARBA" id="ARBA00022968"/>
    </source>
</evidence>
<dbReference type="GO" id="GO:0008955">
    <property type="term" value="F:peptidoglycan glycosyltransferase activity"/>
    <property type="evidence" value="ECO:0007669"/>
    <property type="project" value="UniProtKB-EC"/>
</dbReference>
<evidence type="ECO:0000256" key="4">
    <source>
        <dbReference type="ARBA" id="ARBA00007090"/>
    </source>
</evidence>
<accession>A0A9D1SUB3</accession>
<dbReference type="GO" id="GO:0009252">
    <property type="term" value="P:peptidoglycan biosynthetic process"/>
    <property type="evidence" value="ECO:0007669"/>
    <property type="project" value="UniProtKB-KW"/>
</dbReference>
<keyword evidence="11" id="KW-0328">Glycosyltransferase</keyword>
<feature type="region of interest" description="Disordered" evidence="27">
    <location>
        <begin position="912"/>
        <end position="964"/>
    </location>
</feature>
<dbReference type="InterPro" id="IPR050396">
    <property type="entry name" value="Glycosyltr_51/Transpeptidase"/>
</dbReference>
<evidence type="ECO:0000256" key="24">
    <source>
        <dbReference type="ARBA" id="ARBA00044770"/>
    </source>
</evidence>
<evidence type="ECO:0000256" key="3">
    <source>
        <dbReference type="ARBA" id="ARBA00004752"/>
    </source>
</evidence>
<feature type="compositionally biased region" description="Low complexity" evidence="27">
    <location>
        <begin position="919"/>
        <end position="964"/>
    </location>
</feature>
<evidence type="ECO:0000313" key="31">
    <source>
        <dbReference type="EMBL" id="HIU96053.1"/>
    </source>
</evidence>
<evidence type="ECO:0000256" key="22">
    <source>
        <dbReference type="ARBA" id="ARBA00023316"/>
    </source>
</evidence>
<keyword evidence="13 28" id="KW-0812">Transmembrane</keyword>
<keyword evidence="19 28" id="KW-0472">Membrane</keyword>
<evidence type="ECO:0000256" key="27">
    <source>
        <dbReference type="SAM" id="MobiDB-lite"/>
    </source>
</evidence>
<dbReference type="FunFam" id="1.10.3810.10:FF:000001">
    <property type="entry name" value="Penicillin-binding protein 1A"/>
    <property type="match status" value="1"/>
</dbReference>
<evidence type="ECO:0000256" key="14">
    <source>
        <dbReference type="ARBA" id="ARBA00022801"/>
    </source>
</evidence>
<dbReference type="Pfam" id="PF00905">
    <property type="entry name" value="Transpeptidase"/>
    <property type="match status" value="1"/>
</dbReference>
<evidence type="ECO:0000256" key="13">
    <source>
        <dbReference type="ARBA" id="ARBA00022692"/>
    </source>
</evidence>
<comment type="similarity">
    <text evidence="5">In the N-terminal section; belongs to the glycosyltransferase 51 family.</text>
</comment>
<evidence type="ECO:0000256" key="2">
    <source>
        <dbReference type="ARBA" id="ARBA00004401"/>
    </source>
</evidence>
<dbReference type="PANTHER" id="PTHR32282">
    <property type="entry name" value="BINDING PROTEIN TRANSPEPTIDASE, PUTATIVE-RELATED"/>
    <property type="match status" value="1"/>
</dbReference>
<keyword evidence="14" id="KW-0378">Hydrolase</keyword>
<evidence type="ECO:0000259" key="30">
    <source>
        <dbReference type="Pfam" id="PF00912"/>
    </source>
</evidence>
<evidence type="ECO:0000256" key="7">
    <source>
        <dbReference type="ARBA" id="ARBA00018638"/>
    </source>
</evidence>
<dbReference type="Gene3D" id="1.10.3810.10">
    <property type="entry name" value="Biosynthetic peptidoglycan transglycosylase-like"/>
    <property type="match status" value="1"/>
</dbReference>
<organism evidence="31 32">
    <name type="scientific">Candidatus Allocopromorpha excrementipullorum</name>
    <dbReference type="NCBI Taxonomy" id="2840743"/>
    <lineage>
        <taxon>Bacteria</taxon>
        <taxon>Bacillati</taxon>
        <taxon>Bacillota</taxon>
        <taxon>Clostridia</taxon>
        <taxon>Eubacteriales</taxon>
        <taxon>Eubacteriaceae</taxon>
        <taxon>Eubacteriaceae incertae sedis</taxon>
        <taxon>Candidatus Allocopromorpha</taxon>
    </lineage>
</organism>
<dbReference type="EC" id="3.4.16.4" evidence="6"/>
<gene>
    <name evidence="31" type="ORF">IAD25_04990</name>
</gene>
<keyword evidence="12" id="KW-0808">Transferase</keyword>
<feature type="non-terminal residue" evidence="31">
    <location>
        <position position="1"/>
    </location>
</feature>
<dbReference type="GO" id="GO:0005886">
    <property type="term" value="C:plasma membrane"/>
    <property type="evidence" value="ECO:0007669"/>
    <property type="project" value="UniProtKB-SubCell"/>
</dbReference>
<evidence type="ECO:0000256" key="19">
    <source>
        <dbReference type="ARBA" id="ARBA00023136"/>
    </source>
</evidence>
<evidence type="ECO:0000256" key="8">
    <source>
        <dbReference type="ARBA" id="ARBA00022475"/>
    </source>
</evidence>
<dbReference type="SUPFAM" id="SSF53955">
    <property type="entry name" value="Lysozyme-like"/>
    <property type="match status" value="1"/>
</dbReference>
<comment type="subcellular location">
    <subcellularLocation>
        <location evidence="2">Cell membrane</location>
        <topology evidence="2">Single-pass type II membrane protein</topology>
    </subcellularLocation>
</comment>
<evidence type="ECO:0000256" key="10">
    <source>
        <dbReference type="ARBA" id="ARBA00022670"/>
    </source>
</evidence>
<name>A0A9D1SUB3_9FIRM</name>
<comment type="pathway">
    <text evidence="26">Glycan biosynthesis.</text>
</comment>
<evidence type="ECO:0000256" key="28">
    <source>
        <dbReference type="SAM" id="Phobius"/>
    </source>
</evidence>
<evidence type="ECO:0000256" key="17">
    <source>
        <dbReference type="ARBA" id="ARBA00022984"/>
    </source>
</evidence>
<keyword evidence="20" id="KW-0046">Antibiotic resistance</keyword>
<dbReference type="Proteomes" id="UP000824130">
    <property type="component" value="Unassembled WGS sequence"/>
</dbReference>
<comment type="caution">
    <text evidence="31">The sequence shown here is derived from an EMBL/GenBank/DDBJ whole genome shotgun (WGS) entry which is preliminary data.</text>
</comment>
<dbReference type="InterPro" id="IPR036950">
    <property type="entry name" value="PBP_transglycosylase"/>
</dbReference>
<reference evidence="31" key="2">
    <citation type="journal article" date="2021" name="PeerJ">
        <title>Extensive microbial diversity within the chicken gut microbiome revealed by metagenomics and culture.</title>
        <authorList>
            <person name="Gilroy R."/>
            <person name="Ravi A."/>
            <person name="Getino M."/>
            <person name="Pursley I."/>
            <person name="Horton D.L."/>
            <person name="Alikhan N.F."/>
            <person name="Baker D."/>
            <person name="Gharbi K."/>
            <person name="Hall N."/>
            <person name="Watson M."/>
            <person name="Adriaenssens E.M."/>
            <person name="Foster-Nyarko E."/>
            <person name="Jarju S."/>
            <person name="Secka A."/>
            <person name="Antonio M."/>
            <person name="Oren A."/>
            <person name="Chaudhuri R.R."/>
            <person name="La Ragione R."/>
            <person name="Hildebrand F."/>
            <person name="Pallen M.J."/>
        </authorList>
    </citation>
    <scope>NUCLEOTIDE SEQUENCE</scope>
    <source>
        <strain evidence="31">ChiSjej4B22-8349</strain>
    </source>
</reference>
<sequence>NEFFAQFDQATVDQNRRKQSGSSSADAAGRSGRGNASRSGSRPGTRSRRNAGAASESSGKTRRKGGLTAAASRKKQGGSKKAKASGGKYTWLKAAGLICLGLILGVGIYVGVIFMTAPEVDTNNIYSMLNQRSVMYDADGNEIDNLYFSDGNRTIVDYEDMPEDLVNAVVSIEDNNFWSHNGFNFVRMIGAVRDSIFGGGQISGTSTITQQLARNVYLSEIKSQRSLNRKISEAYCTIVLEKNLTKEEIMEAYLNTIYLGFNSYGVQAASQAYFSKNVQDLNTLECAALAALPQSPDTYSIIVADYEGSTTSSLPTVASTDSATYLYNGDISKDRRDMVLRNMEREGYITEDEMNQWLSDDLRNYIKVGVSSSDSMSSYFTDYVVEQLTDDIVSEYGVDQATAQDMIYTGGLQIYTTLDSRIQSIVEEEFDDPDNFAGVAYVRTNSDGALLSDSGEVLLYDYSHYFNDEDQFVLSSDEYTMESDGSMKILAGNRLNIYETEVNGEPDVSIEFKGMYVNEDGIFYFIESGALSIPQGYKTVDGDGNAVISAQFFEDYPDFFVASGDSYVVSSNNYSLKQRTRQPQAATVIMENSTGEIKAMMGGRGTTGEQLFNRATSTRQPGSSIKPIAVYGPGLQMSYEYERDGRTMTLDNSDGSNWGDYITAGSVINDSPINLNGSSWPKNAYSGYRGQMTLRKAVQQSANTCAVKTFQQVGADYSVSMLKKVGITSVDEEGEVNDLNPAALALGGMTNGISPLELTAAYAVFPNGGEYKEPICYTRVLNSEDEVLFEKTSESEQVYDEGVAWIMTDILRTVVTQGIGSSAAIGSQPVGGKTGTSDNDYDAWFSGFTPQYTMALWMGNDVNIELTSGSAMSARFWSAIMSRVCEGLPTESFRDRPDNVISTGGEYYTEGTYSRVSLTPSTTAPESTTAAPTTEAPTTEAPTVPTTGSSSDSGTDPTVPSTEN</sequence>
<comment type="catalytic activity">
    <reaction evidence="25">
        <text>[GlcNAc-(1-&gt;4)-Mur2Ac(oyl-L-Ala-gamma-D-Glu-L-Lys-D-Ala-D-Ala)](n)-di-trans,octa-cis-undecaprenyl diphosphate + beta-D-GlcNAc-(1-&gt;4)-Mur2Ac(oyl-L-Ala-gamma-D-Glu-L-Lys-D-Ala-D-Ala)-di-trans,octa-cis-undecaprenyl diphosphate = [GlcNAc-(1-&gt;4)-Mur2Ac(oyl-L-Ala-gamma-D-Glu-L-Lys-D-Ala-D-Ala)](n+1)-di-trans,octa-cis-undecaprenyl diphosphate + di-trans,octa-cis-undecaprenyl diphosphate + H(+)</text>
        <dbReference type="Rhea" id="RHEA:23708"/>
        <dbReference type="Rhea" id="RHEA-COMP:9602"/>
        <dbReference type="Rhea" id="RHEA-COMP:9603"/>
        <dbReference type="ChEBI" id="CHEBI:15378"/>
        <dbReference type="ChEBI" id="CHEBI:58405"/>
        <dbReference type="ChEBI" id="CHEBI:60033"/>
        <dbReference type="ChEBI" id="CHEBI:78435"/>
        <dbReference type="EC" id="2.4.99.28"/>
    </reaction>
</comment>
<feature type="domain" description="Glycosyl transferase family 51" evidence="30">
    <location>
        <begin position="140"/>
        <end position="303"/>
    </location>
</feature>
<dbReference type="InterPro" id="IPR001460">
    <property type="entry name" value="PCN-bd_Tpept"/>
</dbReference>
<keyword evidence="17" id="KW-0573">Peptidoglycan synthesis</keyword>
<evidence type="ECO:0000256" key="5">
    <source>
        <dbReference type="ARBA" id="ARBA00007739"/>
    </source>
</evidence>
<feature type="transmembrane region" description="Helical" evidence="28">
    <location>
        <begin position="90"/>
        <end position="115"/>
    </location>
</feature>
<evidence type="ECO:0000256" key="18">
    <source>
        <dbReference type="ARBA" id="ARBA00022989"/>
    </source>
</evidence>
<dbReference type="EC" id="2.4.99.28" evidence="24"/>
<evidence type="ECO:0000256" key="11">
    <source>
        <dbReference type="ARBA" id="ARBA00022676"/>
    </source>
</evidence>
<feature type="region of interest" description="Disordered" evidence="27">
    <location>
        <begin position="1"/>
        <end position="84"/>
    </location>
</feature>
<proteinExistence type="inferred from homology"/>
<evidence type="ECO:0000256" key="1">
    <source>
        <dbReference type="ARBA" id="ARBA00002624"/>
    </source>
</evidence>
<keyword evidence="8" id="KW-1003">Cell membrane</keyword>
<feature type="compositionally biased region" description="Basic residues" evidence="27">
    <location>
        <begin position="72"/>
        <end position="83"/>
    </location>
</feature>
<evidence type="ECO:0000256" key="25">
    <source>
        <dbReference type="ARBA" id="ARBA00049902"/>
    </source>
</evidence>
<dbReference type="Gene3D" id="3.40.710.10">
    <property type="entry name" value="DD-peptidase/beta-lactamase superfamily"/>
    <property type="match status" value="2"/>
</dbReference>
<evidence type="ECO:0000256" key="21">
    <source>
        <dbReference type="ARBA" id="ARBA00023268"/>
    </source>
</evidence>